<protein>
    <recommendedName>
        <fullName evidence="4">Non-haem dioxygenase N-terminal domain-containing protein</fullName>
    </recommendedName>
</protein>
<evidence type="ECO:0000313" key="5">
    <source>
        <dbReference type="EMBL" id="KAK9940441.1"/>
    </source>
</evidence>
<dbReference type="EMBL" id="JBEDUW010000003">
    <property type="protein sequence ID" value="KAK9940441.1"/>
    <property type="molecule type" value="Genomic_DNA"/>
</dbReference>
<feature type="region of interest" description="Disordered" evidence="3">
    <location>
        <begin position="1"/>
        <end position="23"/>
    </location>
</feature>
<dbReference type="InterPro" id="IPR026992">
    <property type="entry name" value="DIOX_N"/>
</dbReference>
<name>A0AAW1XTZ6_RUBAR</name>
<accession>A0AAW1XTZ6</accession>
<feature type="domain" description="Non-haem dioxygenase N-terminal" evidence="4">
    <location>
        <begin position="62"/>
        <end position="114"/>
    </location>
</feature>
<organism evidence="5 6">
    <name type="scientific">Rubus argutus</name>
    <name type="common">Southern blackberry</name>
    <dbReference type="NCBI Taxonomy" id="59490"/>
    <lineage>
        <taxon>Eukaryota</taxon>
        <taxon>Viridiplantae</taxon>
        <taxon>Streptophyta</taxon>
        <taxon>Embryophyta</taxon>
        <taxon>Tracheophyta</taxon>
        <taxon>Spermatophyta</taxon>
        <taxon>Magnoliopsida</taxon>
        <taxon>eudicotyledons</taxon>
        <taxon>Gunneridae</taxon>
        <taxon>Pentapetalae</taxon>
        <taxon>rosids</taxon>
        <taxon>fabids</taxon>
        <taxon>Rosales</taxon>
        <taxon>Rosaceae</taxon>
        <taxon>Rosoideae</taxon>
        <taxon>Rosoideae incertae sedis</taxon>
        <taxon>Rubus</taxon>
    </lineage>
</organism>
<feature type="compositionally biased region" description="Polar residues" evidence="3">
    <location>
        <begin position="8"/>
        <end position="20"/>
    </location>
</feature>
<dbReference type="InterPro" id="IPR027443">
    <property type="entry name" value="IPNS-like_sf"/>
</dbReference>
<keyword evidence="1" id="KW-0479">Metal-binding</keyword>
<reference evidence="5 6" key="1">
    <citation type="journal article" date="2023" name="G3 (Bethesda)">
        <title>A chromosome-length genome assembly and annotation of blackberry (Rubus argutus, cv. 'Hillquist').</title>
        <authorList>
            <person name="Bruna T."/>
            <person name="Aryal R."/>
            <person name="Dudchenko O."/>
            <person name="Sargent D.J."/>
            <person name="Mead D."/>
            <person name="Buti M."/>
            <person name="Cavallini A."/>
            <person name="Hytonen T."/>
            <person name="Andres J."/>
            <person name="Pham M."/>
            <person name="Weisz D."/>
            <person name="Mascagni F."/>
            <person name="Usai G."/>
            <person name="Natali L."/>
            <person name="Bassil N."/>
            <person name="Fernandez G.E."/>
            <person name="Lomsadze A."/>
            <person name="Armour M."/>
            <person name="Olukolu B."/>
            <person name="Poorten T."/>
            <person name="Britton C."/>
            <person name="Davik J."/>
            <person name="Ashrafi H."/>
            <person name="Aiden E.L."/>
            <person name="Borodovsky M."/>
            <person name="Worthington M."/>
        </authorList>
    </citation>
    <scope>NUCLEOTIDE SEQUENCE [LARGE SCALE GENOMIC DNA]</scope>
    <source>
        <strain evidence="5">PI 553951</strain>
    </source>
</reference>
<gene>
    <name evidence="5" type="ORF">M0R45_017103</name>
</gene>
<dbReference type="Gene3D" id="2.60.120.330">
    <property type="entry name" value="B-lactam Antibiotic, Isopenicillin N Synthase, Chain"/>
    <property type="match status" value="1"/>
</dbReference>
<evidence type="ECO:0000313" key="6">
    <source>
        <dbReference type="Proteomes" id="UP001457282"/>
    </source>
</evidence>
<evidence type="ECO:0000256" key="2">
    <source>
        <dbReference type="ARBA" id="ARBA00023004"/>
    </source>
</evidence>
<dbReference type="GO" id="GO:0046872">
    <property type="term" value="F:metal ion binding"/>
    <property type="evidence" value="ECO:0007669"/>
    <property type="project" value="UniProtKB-KW"/>
</dbReference>
<evidence type="ECO:0000256" key="1">
    <source>
        <dbReference type="ARBA" id="ARBA00022723"/>
    </source>
</evidence>
<dbReference type="SUPFAM" id="SSF51197">
    <property type="entry name" value="Clavaminate synthase-like"/>
    <property type="match status" value="1"/>
</dbReference>
<keyword evidence="6" id="KW-1185">Reference proteome</keyword>
<proteinExistence type="predicted"/>
<sequence length="134" mass="15212">MLVDCSGTRLQHPSPLNQTKNENERTPLVFNAPVLQYEANIPSQFIWPYHEKPCPKRFEVLVPPIDLKGFLMGDASVISEAIRSVDEVCKKHGFFLIVSHGVDAQLIAKVHDRIHGCLLWHEAREEVKGSEKGW</sequence>
<dbReference type="Pfam" id="PF14226">
    <property type="entry name" value="DIOX_N"/>
    <property type="match status" value="1"/>
</dbReference>
<dbReference type="Proteomes" id="UP001457282">
    <property type="component" value="Unassembled WGS sequence"/>
</dbReference>
<keyword evidence="2" id="KW-0408">Iron</keyword>
<evidence type="ECO:0000256" key="3">
    <source>
        <dbReference type="SAM" id="MobiDB-lite"/>
    </source>
</evidence>
<evidence type="ECO:0000259" key="4">
    <source>
        <dbReference type="Pfam" id="PF14226"/>
    </source>
</evidence>
<comment type="caution">
    <text evidence="5">The sequence shown here is derived from an EMBL/GenBank/DDBJ whole genome shotgun (WGS) entry which is preliminary data.</text>
</comment>
<dbReference type="AlphaFoldDB" id="A0AAW1XTZ6"/>